<feature type="region of interest" description="Disordered" evidence="2">
    <location>
        <begin position="1617"/>
        <end position="1644"/>
    </location>
</feature>
<accession>A0A816W1B0</accession>
<feature type="coiled-coil region" evidence="1">
    <location>
        <begin position="2772"/>
        <end position="2799"/>
    </location>
</feature>
<feature type="compositionally biased region" description="Basic residues" evidence="2">
    <location>
        <begin position="3530"/>
        <end position="3542"/>
    </location>
</feature>
<comment type="caution">
    <text evidence="3">The sequence shown here is derived from an EMBL/GenBank/DDBJ whole genome shotgun (WGS) entry which is preliminary data.</text>
</comment>
<gene>
    <name evidence="3" type="ORF">WKI299_LOCUS26409</name>
</gene>
<name>A0A816W1B0_9BILA</name>
<feature type="compositionally biased region" description="Basic residues" evidence="2">
    <location>
        <begin position="3656"/>
        <end position="3690"/>
    </location>
</feature>
<evidence type="ECO:0000313" key="3">
    <source>
        <dbReference type="EMBL" id="CAF2131612.1"/>
    </source>
</evidence>
<feature type="compositionally biased region" description="Basic residues" evidence="2">
    <location>
        <begin position="3590"/>
        <end position="3604"/>
    </location>
</feature>
<evidence type="ECO:0000256" key="1">
    <source>
        <dbReference type="SAM" id="Coils"/>
    </source>
</evidence>
<keyword evidence="1" id="KW-0175">Coiled coil</keyword>
<feature type="region of interest" description="Disordered" evidence="2">
    <location>
        <begin position="1778"/>
        <end position="1805"/>
    </location>
</feature>
<feature type="coiled-coil region" evidence="1">
    <location>
        <begin position="2655"/>
        <end position="2682"/>
    </location>
</feature>
<protein>
    <submittedName>
        <fullName evidence="3">Uncharacterized protein</fullName>
    </submittedName>
</protein>
<reference evidence="3" key="1">
    <citation type="submission" date="2021-02" db="EMBL/GenBank/DDBJ databases">
        <authorList>
            <person name="Nowell W R."/>
        </authorList>
    </citation>
    <scope>NUCLEOTIDE SEQUENCE</scope>
</reference>
<feature type="region of interest" description="Disordered" evidence="2">
    <location>
        <begin position="3650"/>
        <end position="3696"/>
    </location>
</feature>
<dbReference type="EMBL" id="CAJNRF010011445">
    <property type="protein sequence ID" value="CAF2131612.1"/>
    <property type="molecule type" value="Genomic_DNA"/>
</dbReference>
<feature type="region of interest" description="Disordered" evidence="2">
    <location>
        <begin position="3590"/>
        <end position="3617"/>
    </location>
</feature>
<feature type="compositionally biased region" description="Polar residues" evidence="2">
    <location>
        <begin position="1787"/>
        <end position="1805"/>
    </location>
</feature>
<proteinExistence type="predicted"/>
<organism evidence="3 4">
    <name type="scientific">Rotaria magnacalcarata</name>
    <dbReference type="NCBI Taxonomy" id="392030"/>
    <lineage>
        <taxon>Eukaryota</taxon>
        <taxon>Metazoa</taxon>
        <taxon>Spiralia</taxon>
        <taxon>Gnathifera</taxon>
        <taxon>Rotifera</taxon>
        <taxon>Eurotatoria</taxon>
        <taxon>Bdelloidea</taxon>
        <taxon>Philodinida</taxon>
        <taxon>Philodinidae</taxon>
        <taxon>Rotaria</taxon>
    </lineage>
</organism>
<feature type="coiled-coil region" evidence="1">
    <location>
        <begin position="1662"/>
        <end position="1702"/>
    </location>
</feature>
<dbReference type="Proteomes" id="UP000663856">
    <property type="component" value="Unassembled WGS sequence"/>
</dbReference>
<evidence type="ECO:0000256" key="2">
    <source>
        <dbReference type="SAM" id="MobiDB-lite"/>
    </source>
</evidence>
<sequence length="4136" mass="485806">MTKPIVDECMNITNAIRTDYEIDILETNDNYEITDKIIGRLLSDIHCISIKLPTVVEMQLRNSRLLKDMINNYRHHERYLNLLKKKKPSAIESIDDDDDEEEEDILMIEAKSLCQMESNHTYDSLSVMIPENKASLTKLVKRIHQQHENQSHKKTNSLLDKIKALLKFIINEEITYEYLQNEIKISNEQNQSKQLRTKRKKKNQTIQILPYENTYNEFYYPDHFISIEQTMIDKIVNGVQAMAAALTNRKDIENVLNGIVMLADQSTSPADELMSTIQKHTLAEKQGYTNNRERIRVRMALDLILADNRLTGKSTVCPPESIVLSRMIRKISLCTQTRTLCSYGDVITIINDSDYHQIRLRTCTRMSLSSDEFIEILGEMYRTSYDTIESMKYYLDANDIIDLDTNLIYSSILTSKQVDDMIKYIVREDAIRQLLKLIFDRTRNSDSYMNSEQIQFKLILPMKLNELYQTIKKLNAFMSTSQVMTTLRKPYISQLEKRSKTKPITVNDLRAIISQIWLTQENIDALISEKTMTIETLSQFYIDFHAIEDIDDRLNKICKKIQQHLNLHSCTTRVVLKMIAEHSNGTIVTPFLNEFNRAPRFISIVDIFDDLISSGLISTTELLVYSRQDIIIKKSSLLKHFESIAFFHKRDADLLAEITLIMREDDLIEYLTQRAKTIKETYINSILNNDERRDFITKNLIESKNRLSSLSIHEFIRYFNLDPNCGKIFYWMGLTDENIVKTLIEIKTFVNEYTLDGIYNNFLMRLHDTLESDSYYISPEYLTMKNLHQIITEHFCKLGCYLTYKQASILVDYADPEYEHEILSLMTVHDIILQENLKSLLKSSNSEVNFDDISSLILPKQQVIECKTLLDSFRRRINYRQKRFKRIENLQKFLLSSMLIEQFIEMLSNLGVEYFRPIELDYLEDIKLIDIGVLAILLTLPSYNSRFHNKLDHYQNDQQTSNITANYLHILDPVIEKYSIFLTTIIIRIISKKERFEQVNEILLSNSDYYVSTEEVLKICADEQILTHDNIQQICHDIFPTIKTPDANISVAGSDLQGTSSTVVCYTQHISMYTDDSVLRNKIEQTVILTIFDYILHFNHRTAVNEQLRQLFYRLKPLAFYKAQLVIEKELTMIKLLLKIRKKQTPPLRIHDLNRYLESYPIPCRLDIVNELRRMNIISQSLTNEYTMSQCYELKSSTPEGQAIFLFYMLIKLIQKEGYIDETSVREILNQHQTNQENENFNTIFKHILRNGFLTIEQISQSAKDFFLQDYLNEGTLKSQSNEYKTVIQEQFLTNIFKQKSLTNTQFELALSQNMRRCQVIQTNLLGDQLKHARIAKERVQRKVDHVLLKTDENPQPNSKTASRLTYGLNIESSPNLRSLRHNYIQARIPRNQLHLLVEQGGWSRDIYLEFKRELHIIDSDNSLDLIRHITNNISLLLKENGSIAENPLMKHFQQHKILFLADFELLLVRYGMVALDDLIDLLTVSKLAKVNEIKSYAKPIFCLNVNKFKEISKSEENGLVKKSHVQNNLENKLCINPVDLSRLLNHVLKLDRLKRIIGMMATIRSYIRLHPINTFNALNALKLEFDFSHNDMKFLRDLRLLNDLWYKRYLLSQKNETDPRDTETAEEEQEEQNQFKFQSPNDEEFDLDSFNELFDTSEQRKQSYLEKLKKQKLQIDSFKSKASIDEDYLQLSIDLDDLQQQGINTDQPRVIEQFFPDASILGPERLVPYVSDHQNRVFIELDFAQEQNIENYYKQQLDNNQDKKEDIKQQTNQYLERSSLGEDFTSDSIQTNTQSSITPDNTAQDIAELHPTSARERVESKPIISNTTEELQLISLELFQQMTENELISLKQNIELLRLNLNQWLQYNKQISNAIRNNDDNYELLTHQLIDYFHNELDLFHKNDLNNSKFRSIFQHQLQHIDDLLDEKKNHLVLFKYVRHQILNIGSHVSNDLIEQFNKYKNNFNEIQNQEYFNTQPIWTTDLELTIRTLDMNLQFIEQILDGKKLAEIIPDRPSMVIKTSGQSMQPMQSEIYKDLTLLRDNLLAIETNMKNRQTTINEEIIPQDLLKVDLSGRLQLIKNEHIVQKTNKEKLQTIKLNIDKVAGIDSEKLEFIEKLEEIHRALNIESNEIQKNLSNITTARYYSNHLNFPFDVKLKYLPVDDSGNLMEQPLCLVDEQNMPISDKLNVLRLPIESDRFHISNDKYELTIVDKNEIQLCEPITFKQLTMESIEFEYIDNNRQVVQIIETSSRHPINRSLRLNIKAVAFDKLPTRQVLFVVDNNDQLVLSKPIQLLEHISSSLDISDCNLVTYLYDEKTDEISLIPSEQRQITMQQAEFIAKKFLTYIVDKEKTIVSEPIEISDTGIEIRHAIETKISNRLDLFERKRNELFNNLKASENKNELLTTISDEYEFMNAYVEDRFDKLNIDEKIIELIVPILDKEYDDISIDETDYKREQSNMDHLLLLMKTFLELDEKLLEYRQAPTIDSTEIQKLENDLIHEITKISIELNDPFIASQVENLEQNIQLLDELRPIILTGIKNRAKIIQENFESLLINIQNKSDKLKGLKQVRFEYTQFLNTRINEEIEREKNIQNLYDKIERMQYDLHQKMADSLETINIEDLHKEIGHTYNINQMAIPHYLKTKNEKLIYMFNFILRFLQNKLNTIEQYRKELFDELEQFQAKSSDKENFYSQQSIFIQNQLKINNHKKLSKFIKKFKVLLNKIETINVKDLQYDFLYSKFDRSYEILVNKYRINLPAKTNIRSIRDILTTNRKTLKKDLQEFDTTKNELLRKLNVLKTKEELKQRSRIKSISQESHLSSLNAYIQQSNIEPLNIHHEFYAMKIQQISNDLDSMLDIKTYHHLRIYQQFLDQQKIDNERKLKYIEDEIAIARQYSLFDSLAREQMDDLVRQQNKHTQNDESIVKLQQILNEVVNHLQSKVILNPEQDKNYDLIKQFKQKAIDTIIQSVQYERLIKQMPSNLLLLHGLHSDQEVLPSIIPCSTKLFKLETNASIEQEPQFERNHFQTDFIQQISSFDPIDSKIQILQTEINFLEKQYYESIVVGDFTRQLAVEQALAAKLQIMEPLQEKSTSSIISVAINENLLDTKQFKNSRQQQIHRKIQDYVRKHIPEIQQEGAFVLSSKEEKHHDAHMQILPIAPPEAIIEERKNVSDHITIAPAVSKLLLQIDSKEQANLSLVTSNAKELYEQPQKQTSDLVDTQLPPKIPIPMKQAVTIEHDEEYNTVDAIHKIRIPSQSRFQSNSIENLNSSLYPINVDALPSPLLTVVGNVQKYSITEKKSKYRQTATSTQRPIAQSQRQYGEVYVRQRFVDMNSPASKIDEQKKRADEKFREKVKPKTRLVTYEKTKQGNTVIHHRLDLSKRTFLVPQRTTYEENIEPIPSLIPVQRPTSTLKLQPKTSDINTISHFSQKSETKPSFYSTASLSPIQEEPEETESSKEILLHIMSKDLLVNKSSELLNFDNHEKIPSKLSDIVQPVEEITQVSPSSSPKDSEPTMNISEIKISTKSQQTKEQKIHRKKSSKRKHQPVVIKKIEDVEPEESLPTQVFDVELENQETEPVPPIVSEGKAIYHKVGGKLKKKKKKKKLKTSKQTNTKDNRITKKIEKLPEEESVILTPRKAIPFISATPNEQIDVEDYATIKSKRKRRKHSSKSPRKQSRSKSSKKSKPTSRRRRLKIDDKTESIPIDLKSVKNKDAIAMHLLNVKRFTVPPLSAINFDHTRHQYNNTNEKLHRTRLHSLKPMIKNFDFDNNHREHFHDIDAYDLDRELFDFNNDTKEIDQPAMFTEYIPEFFQKQAEEKHIRRTSLTAIRRDEDFSRRLAPRVPQLYNGWQPSDAICAHTDEFRPLNKYLMSDISYYFDDDFVDESGLFQKQNKLDEIESRVKQTTQRFRDDYIVKEFFNCWKDYTVEQARILELRRKRVTIDFREFWFQDALSDPFYSYFEQPLDCIKKQDNHHQMAYRLHKRLVRTGREQPKETMNGVDRSSFLPVLFNLPKNNLDRKVSLSRRRQLINYDDDKNYLVPLSNLITRHDDILPLIRERIQFINRSKAHINIHRDELAIKQILQNSSLLQQGTMKDLDTLITDYYASMVEQHDKQLLSKSFSSIVKLPVLKSSRQALTISH</sequence>
<evidence type="ECO:0000313" key="4">
    <source>
        <dbReference type="Proteomes" id="UP000663856"/>
    </source>
</evidence>
<feature type="region of interest" description="Disordered" evidence="2">
    <location>
        <begin position="3521"/>
        <end position="3543"/>
    </location>
</feature>